<accession>A0A443SV62</accession>
<organism evidence="1 2">
    <name type="scientific">Leptotrombidium deliense</name>
    <dbReference type="NCBI Taxonomy" id="299467"/>
    <lineage>
        <taxon>Eukaryota</taxon>
        <taxon>Metazoa</taxon>
        <taxon>Ecdysozoa</taxon>
        <taxon>Arthropoda</taxon>
        <taxon>Chelicerata</taxon>
        <taxon>Arachnida</taxon>
        <taxon>Acari</taxon>
        <taxon>Acariformes</taxon>
        <taxon>Trombidiformes</taxon>
        <taxon>Prostigmata</taxon>
        <taxon>Anystina</taxon>
        <taxon>Parasitengona</taxon>
        <taxon>Trombiculoidea</taxon>
        <taxon>Trombiculidae</taxon>
        <taxon>Leptotrombidium</taxon>
    </lineage>
</organism>
<name>A0A443SV62_9ACAR</name>
<evidence type="ECO:0000313" key="1">
    <source>
        <dbReference type="EMBL" id="RWS31403.1"/>
    </source>
</evidence>
<dbReference type="VEuPathDB" id="VectorBase:LDEU000632"/>
<dbReference type="Proteomes" id="UP000288716">
    <property type="component" value="Unassembled WGS sequence"/>
</dbReference>
<comment type="caution">
    <text evidence="1">The sequence shown here is derived from an EMBL/GenBank/DDBJ whole genome shotgun (WGS) entry which is preliminary data.</text>
</comment>
<gene>
    <name evidence="1" type="ORF">B4U80_06875</name>
</gene>
<proteinExistence type="predicted"/>
<reference evidence="1 2" key="1">
    <citation type="journal article" date="2018" name="Gigascience">
        <title>Genomes of trombidid mites reveal novel predicted allergens and laterally-transferred genes associated with secondary metabolism.</title>
        <authorList>
            <person name="Dong X."/>
            <person name="Chaisiri K."/>
            <person name="Xia D."/>
            <person name="Armstrong S.D."/>
            <person name="Fang Y."/>
            <person name="Donnelly M.J."/>
            <person name="Kadowaki T."/>
            <person name="McGarry J.W."/>
            <person name="Darby A.C."/>
            <person name="Makepeace B.L."/>
        </authorList>
    </citation>
    <scope>NUCLEOTIDE SEQUENCE [LARGE SCALE GENOMIC DNA]</scope>
    <source>
        <strain evidence="1">UoL-UT</strain>
    </source>
</reference>
<dbReference type="EMBL" id="NCKV01000171">
    <property type="protein sequence ID" value="RWS31403.1"/>
    <property type="molecule type" value="Genomic_DNA"/>
</dbReference>
<sequence>MFHLNSCLPRFAIPHQLGNILDLVTPLHIRVKTDGLFHPPVVRFPIVDLFFRGYLNKATLVPLIHGGGIHQFEPYIN</sequence>
<dbReference type="AlphaFoldDB" id="A0A443SV62"/>
<protein>
    <submittedName>
        <fullName evidence="1">Uncharacterized protein</fullName>
    </submittedName>
</protein>
<keyword evidence="2" id="KW-1185">Reference proteome</keyword>
<evidence type="ECO:0000313" key="2">
    <source>
        <dbReference type="Proteomes" id="UP000288716"/>
    </source>
</evidence>